<feature type="compositionally biased region" description="Basic and acidic residues" evidence="1">
    <location>
        <begin position="895"/>
        <end position="904"/>
    </location>
</feature>
<dbReference type="RefSeq" id="XP_039234928.1">
    <property type="nucleotide sequence ID" value="XM_039378994.1"/>
</dbReference>
<protein>
    <submittedName>
        <fullName evidence="3">Basic proline-rich protein-like isoform X1</fullName>
    </submittedName>
</protein>
<evidence type="ECO:0000313" key="2">
    <source>
        <dbReference type="Proteomes" id="UP000504627"/>
    </source>
</evidence>
<dbReference type="InParanoid" id="A0A7R5KBH8"/>
<evidence type="ECO:0000256" key="1">
    <source>
        <dbReference type="SAM" id="MobiDB-lite"/>
    </source>
</evidence>
<accession>A0A7R5KBH8</accession>
<dbReference type="AlphaFoldDB" id="A0A7R5KBH8"/>
<proteinExistence type="predicted"/>
<feature type="region of interest" description="Disordered" evidence="1">
    <location>
        <begin position="352"/>
        <end position="396"/>
    </location>
</feature>
<feature type="compositionally biased region" description="Low complexity" evidence="1">
    <location>
        <begin position="436"/>
        <end position="459"/>
    </location>
</feature>
<feature type="region of interest" description="Disordered" evidence="1">
    <location>
        <begin position="436"/>
        <end position="526"/>
    </location>
</feature>
<organism evidence="2 3">
    <name type="scientific">Pipra filicauda</name>
    <name type="common">Wire-tailed manakin</name>
    <dbReference type="NCBI Taxonomy" id="649802"/>
    <lineage>
        <taxon>Eukaryota</taxon>
        <taxon>Metazoa</taxon>
        <taxon>Chordata</taxon>
        <taxon>Craniata</taxon>
        <taxon>Vertebrata</taxon>
        <taxon>Euteleostomi</taxon>
        <taxon>Archelosauria</taxon>
        <taxon>Archosauria</taxon>
        <taxon>Dinosauria</taxon>
        <taxon>Saurischia</taxon>
        <taxon>Theropoda</taxon>
        <taxon>Coelurosauria</taxon>
        <taxon>Aves</taxon>
        <taxon>Neognathae</taxon>
        <taxon>Neoaves</taxon>
        <taxon>Telluraves</taxon>
        <taxon>Australaves</taxon>
        <taxon>Passeriformes</taxon>
        <taxon>Pipridae</taxon>
        <taxon>Pipra</taxon>
    </lineage>
</organism>
<feature type="compositionally biased region" description="Basic and acidic residues" evidence="1">
    <location>
        <begin position="793"/>
        <end position="809"/>
    </location>
</feature>
<feature type="region of interest" description="Disordered" evidence="1">
    <location>
        <begin position="21"/>
        <end position="40"/>
    </location>
</feature>
<name>A0A7R5KBH8_9PASS</name>
<sequence length="917" mass="95561">MAPCPRWDPLSRFFPPPGRAPPALGMAPCPRGDPLSRFSPPGRFPPHWEWPRVPVGIRYPIFPPREGSPRTGNGPVSLLGSVIPVFPPREGSPRAGNGPVSPWGSVIPVFPPGRAPPALGMAPCPCWDPLSRFSPLGGLPPHWEWPRVPVRIRYPGFPPPWEGSPRAGNGPVSPWGSVIPVFPPGRRRHVPVPAGDEAEPGRGRGLLLPGRARAQGVPALERGGGAGALPGLFPGLPQRRGDLHRPRPQDRNHPVVLQPLRPLRPPGPGVAPPKPPIPGGKRHQRPPDLQDEVLFPELARDERQGAGGFPECASSGGFPGGKTLWGSFAGQILLRVPVRAGKIRVHPRRRLPEGFPERARNPEVQEREPGNGCAPPLPHRPQKGHFPGGSGPEIQLQGLHPALLPAADPAEQPPDALPHAQRLPALPAALPAAHGGRRAALGAGPHGQVPGHAGAAGAALRERALPGPGPGGGGRGGQGAARRQRGPPGAGAGAGAAPDPAGPARHSPRPGLRHRRHPVAPGAARERGALLPARLLREEGPDQGAGSQGRGAAAGAQRAPLVPLLRLPGDHPRGGEGFPDQHPPAGQPVPGGGSAVARARPVPGVAGGRIFPAHGRFQPLPVPRRGPAPAPPEHPPRHPRAHAGGVRFCQAPPGGAGGRALHPPLERPGFQPDDPLRGQTEPAAGPRNAGSLQVPAVPDPEEGRVLRAGGLGPGIPLPAGAAGRAQGLHPPLRGGKLHGEEVLPPQTGRDLGPADHEEGEGQREADPEPHPAQLPPDPQERDHPASPPGPGHPDQHLRRGPDGLREFRERRRGRVLFHGAEQQQPGDARDPQSPGSQSQGHRPGLLRGRQPDEPSVPRPPGLRPRGLRARLREHPGGGVCGTRAPGRAAAQGEGPDLRGLENHRGQTAGKCLELPGG</sequence>
<dbReference type="Proteomes" id="UP000504627">
    <property type="component" value="Unplaced"/>
</dbReference>
<feature type="compositionally biased region" description="Low complexity" evidence="1">
    <location>
        <begin position="495"/>
        <end position="505"/>
    </location>
</feature>
<evidence type="ECO:0000313" key="3">
    <source>
        <dbReference type="RefSeq" id="XP_039234928.1"/>
    </source>
</evidence>
<feature type="compositionally biased region" description="Basic and acidic residues" evidence="1">
    <location>
        <begin position="239"/>
        <end position="253"/>
    </location>
</feature>
<feature type="compositionally biased region" description="Basic and acidic residues" evidence="1">
    <location>
        <begin position="752"/>
        <end position="769"/>
    </location>
</feature>
<feature type="compositionally biased region" description="Basic residues" evidence="1">
    <location>
        <begin position="506"/>
        <end position="518"/>
    </location>
</feature>
<keyword evidence="2" id="KW-1185">Reference proteome</keyword>
<feature type="compositionally biased region" description="Pro residues" evidence="1">
    <location>
        <begin position="262"/>
        <end position="278"/>
    </location>
</feature>
<feature type="compositionally biased region" description="Pro residues" evidence="1">
    <location>
        <begin position="621"/>
        <end position="633"/>
    </location>
</feature>
<gene>
    <name evidence="3" type="primary">LOC114003816</name>
</gene>
<reference evidence="3" key="1">
    <citation type="submission" date="2025-08" db="UniProtKB">
        <authorList>
            <consortium name="RefSeq"/>
        </authorList>
    </citation>
    <scope>IDENTIFICATION</scope>
    <source>
        <tissue evidence="3">Muscle</tissue>
    </source>
</reference>
<feature type="compositionally biased region" description="Basic and acidic residues" evidence="1">
    <location>
        <begin position="352"/>
        <end position="369"/>
    </location>
</feature>
<feature type="compositionally biased region" description="Gly residues" evidence="1">
    <location>
        <begin position="470"/>
        <end position="479"/>
    </location>
</feature>
<feature type="region of interest" description="Disordered" evidence="1">
    <location>
        <begin position="564"/>
        <end position="595"/>
    </location>
</feature>
<feature type="region of interest" description="Disordered" evidence="1">
    <location>
        <begin position="621"/>
        <end position="917"/>
    </location>
</feature>
<feature type="region of interest" description="Disordered" evidence="1">
    <location>
        <begin position="222"/>
        <end position="287"/>
    </location>
</feature>
<dbReference type="GeneID" id="114003816"/>